<dbReference type="PANTHER" id="PTHR13789">
    <property type="entry name" value="MONOOXYGENASE"/>
    <property type="match status" value="1"/>
</dbReference>
<comment type="caution">
    <text evidence="5">The sequence shown here is derived from an EMBL/GenBank/DDBJ whole genome shotgun (WGS) entry which is preliminary data.</text>
</comment>
<feature type="compositionally biased region" description="Basic residues" evidence="3">
    <location>
        <begin position="223"/>
        <end position="245"/>
    </location>
</feature>
<keyword evidence="2" id="KW-0503">Monooxygenase</keyword>
<accession>A0ABP4DWS4</accession>
<evidence type="ECO:0000313" key="5">
    <source>
        <dbReference type="EMBL" id="GAA1070770.1"/>
    </source>
</evidence>
<dbReference type="Proteomes" id="UP001499987">
    <property type="component" value="Unassembled WGS sequence"/>
</dbReference>
<evidence type="ECO:0000256" key="1">
    <source>
        <dbReference type="ARBA" id="ARBA00023002"/>
    </source>
</evidence>
<protein>
    <recommendedName>
        <fullName evidence="4">FAD-binding domain-containing protein</fullName>
    </recommendedName>
</protein>
<proteinExistence type="predicted"/>
<dbReference type="PRINTS" id="PR00420">
    <property type="entry name" value="RNGMNOXGNASE"/>
</dbReference>
<reference evidence="6" key="1">
    <citation type="journal article" date="2019" name="Int. J. Syst. Evol. Microbiol.">
        <title>The Global Catalogue of Microorganisms (GCM) 10K type strain sequencing project: providing services to taxonomists for standard genome sequencing and annotation.</title>
        <authorList>
            <consortium name="The Broad Institute Genomics Platform"/>
            <consortium name="The Broad Institute Genome Sequencing Center for Infectious Disease"/>
            <person name="Wu L."/>
            <person name="Ma J."/>
        </authorList>
    </citation>
    <scope>NUCLEOTIDE SEQUENCE [LARGE SCALE GENOMIC DNA]</scope>
    <source>
        <strain evidence="6">JCM 13002</strain>
    </source>
</reference>
<gene>
    <name evidence="5" type="ORF">GCM10009663_07060</name>
</gene>
<dbReference type="InterPro" id="IPR002938">
    <property type="entry name" value="FAD-bd"/>
</dbReference>
<evidence type="ECO:0000256" key="3">
    <source>
        <dbReference type="SAM" id="MobiDB-lite"/>
    </source>
</evidence>
<evidence type="ECO:0000313" key="6">
    <source>
        <dbReference type="Proteomes" id="UP001499987"/>
    </source>
</evidence>
<dbReference type="InterPro" id="IPR036188">
    <property type="entry name" value="FAD/NAD-bd_sf"/>
</dbReference>
<dbReference type="EMBL" id="BAAALD010000004">
    <property type="protein sequence ID" value="GAA1070770.1"/>
    <property type="molecule type" value="Genomic_DNA"/>
</dbReference>
<feature type="domain" description="FAD-binding" evidence="4">
    <location>
        <begin position="122"/>
        <end position="186"/>
    </location>
</feature>
<dbReference type="PANTHER" id="PTHR13789:SF309">
    <property type="entry name" value="PUTATIVE (AFU_ORTHOLOGUE AFUA_6G14510)-RELATED"/>
    <property type="match status" value="1"/>
</dbReference>
<sequence>MVAADGLRSAARALLLPGHPGPRYSGFTTWRTVVPDPGRPVPAGETWGRGALTGVIPLTGGRVYLYAAALTPPGGRAADGDERAELLRRYGDWHRGLVDLLHSADPAAVLRHDAWELADPLPALHGGRVALLGDAAHAMTPFQGQGACQALEDAVVLAHALAGAAVTGALAAYTAARLPRTTAVTAGSRRVGRLVGLRAAPAVALRTPSSRRPAGCPNGRPSGPRRRCWTGGRRRSGRPARRPVSRGRPGPPRSG</sequence>
<feature type="region of interest" description="Disordered" evidence="3">
    <location>
        <begin position="205"/>
        <end position="255"/>
    </location>
</feature>
<evidence type="ECO:0000256" key="2">
    <source>
        <dbReference type="ARBA" id="ARBA00023033"/>
    </source>
</evidence>
<dbReference type="Gene3D" id="3.50.50.60">
    <property type="entry name" value="FAD/NAD(P)-binding domain"/>
    <property type="match status" value="1"/>
</dbReference>
<evidence type="ECO:0000259" key="4">
    <source>
        <dbReference type="Pfam" id="PF01494"/>
    </source>
</evidence>
<organism evidence="5 6">
    <name type="scientific">Kitasatospora arboriphila</name>
    <dbReference type="NCBI Taxonomy" id="258052"/>
    <lineage>
        <taxon>Bacteria</taxon>
        <taxon>Bacillati</taxon>
        <taxon>Actinomycetota</taxon>
        <taxon>Actinomycetes</taxon>
        <taxon>Kitasatosporales</taxon>
        <taxon>Streptomycetaceae</taxon>
        <taxon>Kitasatospora</taxon>
    </lineage>
</organism>
<dbReference type="Pfam" id="PF01494">
    <property type="entry name" value="FAD_binding_3"/>
    <property type="match status" value="1"/>
</dbReference>
<keyword evidence="6" id="KW-1185">Reference proteome</keyword>
<keyword evidence="1" id="KW-0560">Oxidoreductase</keyword>
<dbReference type="SUPFAM" id="SSF51905">
    <property type="entry name" value="FAD/NAD(P)-binding domain"/>
    <property type="match status" value="1"/>
</dbReference>
<name>A0ABP4DWS4_9ACTN</name>
<dbReference type="InterPro" id="IPR050493">
    <property type="entry name" value="FAD-dep_Monooxygenase_BioMet"/>
</dbReference>